<dbReference type="Gene3D" id="3.40.50.150">
    <property type="entry name" value="Vaccinia Virus protein VP39"/>
    <property type="match status" value="1"/>
</dbReference>
<evidence type="ECO:0008006" key="3">
    <source>
        <dbReference type="Google" id="ProtNLM"/>
    </source>
</evidence>
<sequence>MSLVPSITQGQTNAVEPVKSHNHGPRRNTPVPLPFTVGSQPPVGPSHHVPVNQPLKTTTSHPVFKPSSNATQRPRGYAHDIKTQPVAAKRVASDSNSGLNLSLHQMDQSHLTPSYSVDSKLRAESGSRRKHCLENHTAQPPLAELPQNPERTGPAAEAAFKVGQFTEHVTHAEPSGLTGDSKGNSSPGYQPSWDKDPTLPTPSKVLQCLLPAVAENHTSAAPAVDFDTERSTSERADTGNGPLHRVLDLGTGTGIWATEFATKNPATVVYGMDIFAPSPPEIPPNCKFIAGDVTADWKRLAGLHSGQGCGSSEHFDFIHSRMLLLVCPNQDLII</sequence>
<feature type="region of interest" description="Disordered" evidence="1">
    <location>
        <begin position="172"/>
        <end position="200"/>
    </location>
</feature>
<dbReference type="AlphaFoldDB" id="L7ISJ6"/>
<organism>
    <name type="scientific">Pyricularia oryzae (strain P131)</name>
    <name type="common">Rice blast fungus</name>
    <name type="synonym">Magnaporthe oryzae</name>
    <dbReference type="NCBI Taxonomy" id="1143193"/>
    <lineage>
        <taxon>Eukaryota</taxon>
        <taxon>Fungi</taxon>
        <taxon>Dikarya</taxon>
        <taxon>Ascomycota</taxon>
        <taxon>Pezizomycotina</taxon>
        <taxon>Sordariomycetes</taxon>
        <taxon>Sordariomycetidae</taxon>
        <taxon>Magnaporthales</taxon>
        <taxon>Pyriculariaceae</taxon>
        <taxon>Pyricularia</taxon>
    </lineage>
</organism>
<dbReference type="InterPro" id="IPR029063">
    <property type="entry name" value="SAM-dependent_MTases_sf"/>
</dbReference>
<feature type="compositionally biased region" description="Polar residues" evidence="1">
    <location>
        <begin position="108"/>
        <end position="117"/>
    </location>
</feature>
<dbReference type="CDD" id="cd02440">
    <property type="entry name" value="AdoMet_MTases"/>
    <property type="match status" value="1"/>
</dbReference>
<feature type="region of interest" description="Disordered" evidence="1">
    <location>
        <begin position="108"/>
        <end position="129"/>
    </location>
</feature>
<dbReference type="EMBL" id="JH795397">
    <property type="protein sequence ID" value="ELQ58898.1"/>
    <property type="molecule type" value="Genomic_DNA"/>
</dbReference>
<reference evidence="2" key="1">
    <citation type="journal article" date="2012" name="PLoS Genet.">
        <title>Comparative analysis of the genomes of two field isolates of the rice blast fungus Magnaporthe oryzae.</title>
        <authorList>
            <person name="Xue M."/>
            <person name="Yang J."/>
            <person name="Li Z."/>
            <person name="Hu S."/>
            <person name="Yao N."/>
            <person name="Dean R.A."/>
            <person name="Zhao W."/>
            <person name="Shen M."/>
            <person name="Zhang H."/>
            <person name="Li C."/>
            <person name="Liu L."/>
            <person name="Cao L."/>
            <person name="Xu X."/>
            <person name="Xing Y."/>
            <person name="Hsiang T."/>
            <person name="Zhang Z."/>
            <person name="Xu J.R."/>
            <person name="Peng Y.L."/>
        </authorList>
    </citation>
    <scope>NUCLEOTIDE SEQUENCE [LARGE SCALE GENOMIC DNA]</scope>
    <source>
        <strain evidence="2">P131</strain>
    </source>
</reference>
<feature type="compositionally biased region" description="Polar residues" evidence="1">
    <location>
        <begin position="56"/>
        <end position="72"/>
    </location>
</feature>
<feature type="compositionally biased region" description="Polar residues" evidence="1">
    <location>
        <begin position="1"/>
        <end position="14"/>
    </location>
</feature>
<name>L7ISJ6_PYRO1</name>
<evidence type="ECO:0000313" key="2">
    <source>
        <dbReference type="EMBL" id="ELQ58898.1"/>
    </source>
</evidence>
<feature type="region of interest" description="Disordered" evidence="1">
    <location>
        <begin position="56"/>
        <end position="75"/>
    </location>
</feature>
<dbReference type="Pfam" id="PF13489">
    <property type="entry name" value="Methyltransf_23"/>
    <property type="match status" value="1"/>
</dbReference>
<gene>
    <name evidence="2" type="ORF">OOW_P131scaffold01463g1</name>
</gene>
<accession>L7ISJ6</accession>
<proteinExistence type="predicted"/>
<feature type="region of interest" description="Disordered" evidence="1">
    <location>
        <begin position="1"/>
        <end position="47"/>
    </location>
</feature>
<protein>
    <recommendedName>
        <fullName evidence="3">Methyltransferase domain-containing protein</fullName>
    </recommendedName>
</protein>
<evidence type="ECO:0000256" key="1">
    <source>
        <dbReference type="SAM" id="MobiDB-lite"/>
    </source>
</evidence>
<dbReference type="SUPFAM" id="SSF53335">
    <property type="entry name" value="S-adenosyl-L-methionine-dependent methyltransferases"/>
    <property type="match status" value="1"/>
</dbReference>